<name>A0A078G4M6_BRANA</name>
<protein>
    <submittedName>
        <fullName evidence="1">BnaC02g24350D protein</fullName>
    </submittedName>
</protein>
<accession>A0A078G4M6</accession>
<keyword evidence="2" id="KW-1185">Reference proteome</keyword>
<dbReference type="PaxDb" id="3708-A0A078G4M6"/>
<gene>
    <name evidence="1" type="primary">BnaC02g24350D</name>
    <name evidence="1" type="ORF">GSBRNA2T00012404001</name>
</gene>
<organism evidence="1 2">
    <name type="scientific">Brassica napus</name>
    <name type="common">Rape</name>
    <dbReference type="NCBI Taxonomy" id="3708"/>
    <lineage>
        <taxon>Eukaryota</taxon>
        <taxon>Viridiplantae</taxon>
        <taxon>Streptophyta</taxon>
        <taxon>Embryophyta</taxon>
        <taxon>Tracheophyta</taxon>
        <taxon>Spermatophyta</taxon>
        <taxon>Magnoliopsida</taxon>
        <taxon>eudicotyledons</taxon>
        <taxon>Gunneridae</taxon>
        <taxon>Pentapetalae</taxon>
        <taxon>rosids</taxon>
        <taxon>malvids</taxon>
        <taxon>Brassicales</taxon>
        <taxon>Brassicaceae</taxon>
        <taxon>Brassiceae</taxon>
        <taxon>Brassica</taxon>
    </lineage>
</organism>
<proteinExistence type="predicted"/>
<evidence type="ECO:0000313" key="2">
    <source>
        <dbReference type="Proteomes" id="UP000028999"/>
    </source>
</evidence>
<dbReference type="EMBL" id="LK032107">
    <property type="protein sequence ID" value="CDY20381.1"/>
    <property type="molecule type" value="Genomic_DNA"/>
</dbReference>
<dbReference type="Proteomes" id="UP000028999">
    <property type="component" value="Unassembled WGS sequence"/>
</dbReference>
<evidence type="ECO:0000313" key="1">
    <source>
        <dbReference type="EMBL" id="CDY20381.1"/>
    </source>
</evidence>
<reference evidence="1 2" key="1">
    <citation type="journal article" date="2014" name="Science">
        <title>Plant genetics. Early allopolyploid evolution in the post-Neolithic Brassica napus oilseed genome.</title>
        <authorList>
            <person name="Chalhoub B."/>
            <person name="Denoeud F."/>
            <person name="Liu S."/>
            <person name="Parkin I.A."/>
            <person name="Tang H."/>
            <person name="Wang X."/>
            <person name="Chiquet J."/>
            <person name="Belcram H."/>
            <person name="Tong C."/>
            <person name="Samans B."/>
            <person name="Correa M."/>
            <person name="Da Silva C."/>
            <person name="Just J."/>
            <person name="Falentin C."/>
            <person name="Koh C.S."/>
            <person name="Le Clainche I."/>
            <person name="Bernard M."/>
            <person name="Bento P."/>
            <person name="Noel B."/>
            <person name="Labadie K."/>
            <person name="Alberti A."/>
            <person name="Charles M."/>
            <person name="Arnaud D."/>
            <person name="Guo H."/>
            <person name="Daviaud C."/>
            <person name="Alamery S."/>
            <person name="Jabbari K."/>
            <person name="Zhao M."/>
            <person name="Edger P.P."/>
            <person name="Chelaifa H."/>
            <person name="Tack D."/>
            <person name="Lassalle G."/>
            <person name="Mestiri I."/>
            <person name="Schnel N."/>
            <person name="Le Paslier M.C."/>
            <person name="Fan G."/>
            <person name="Renault V."/>
            <person name="Bayer P.E."/>
            <person name="Golicz A.A."/>
            <person name="Manoli S."/>
            <person name="Lee T.H."/>
            <person name="Thi V.H."/>
            <person name="Chalabi S."/>
            <person name="Hu Q."/>
            <person name="Fan C."/>
            <person name="Tollenaere R."/>
            <person name="Lu Y."/>
            <person name="Battail C."/>
            <person name="Shen J."/>
            <person name="Sidebottom C.H."/>
            <person name="Wang X."/>
            <person name="Canaguier A."/>
            <person name="Chauveau A."/>
            <person name="Berard A."/>
            <person name="Deniot G."/>
            <person name="Guan M."/>
            <person name="Liu Z."/>
            <person name="Sun F."/>
            <person name="Lim Y.P."/>
            <person name="Lyons E."/>
            <person name="Town C.D."/>
            <person name="Bancroft I."/>
            <person name="Wang X."/>
            <person name="Meng J."/>
            <person name="Ma J."/>
            <person name="Pires J.C."/>
            <person name="King G.J."/>
            <person name="Brunel D."/>
            <person name="Delourme R."/>
            <person name="Renard M."/>
            <person name="Aury J.M."/>
            <person name="Adams K.L."/>
            <person name="Batley J."/>
            <person name="Snowdon R.J."/>
            <person name="Tost J."/>
            <person name="Edwards D."/>
            <person name="Zhou Y."/>
            <person name="Hua W."/>
            <person name="Sharpe A.G."/>
            <person name="Paterson A.H."/>
            <person name="Guan C."/>
            <person name="Wincker P."/>
        </authorList>
    </citation>
    <scope>NUCLEOTIDE SEQUENCE [LARGE SCALE GENOMIC DNA]</scope>
    <source>
        <strain evidence="2">cv. Darmor-bzh</strain>
    </source>
</reference>
<sequence>MGEAKILVEVELN</sequence>